<dbReference type="GO" id="GO:0003723">
    <property type="term" value="F:RNA binding"/>
    <property type="evidence" value="ECO:0007669"/>
    <property type="project" value="TreeGrafter"/>
</dbReference>
<keyword evidence="2" id="KW-0698">rRNA processing</keyword>
<feature type="domain" description="S1 motif" evidence="6">
    <location>
        <begin position="673"/>
        <end position="747"/>
    </location>
</feature>
<dbReference type="CDD" id="cd05707">
    <property type="entry name" value="S1_Rrp5_repeat_sc11"/>
    <property type="match status" value="1"/>
</dbReference>
<dbReference type="Pfam" id="PF23459">
    <property type="entry name" value="S1_RRP5"/>
    <property type="match status" value="2"/>
</dbReference>
<feature type="compositionally biased region" description="Acidic residues" evidence="5">
    <location>
        <begin position="1064"/>
        <end position="1077"/>
    </location>
</feature>
<feature type="domain" description="S1 motif" evidence="6">
    <location>
        <begin position="502"/>
        <end position="571"/>
    </location>
</feature>
<dbReference type="FunFam" id="2.40.50.140:FF:000103">
    <property type="entry name" value="protein RRP5 homolog"/>
    <property type="match status" value="1"/>
</dbReference>
<dbReference type="PROSITE" id="PS50126">
    <property type="entry name" value="S1"/>
    <property type="match status" value="10"/>
</dbReference>
<gene>
    <name evidence="7" type="ORF">FISHEDRAFT_64257</name>
</gene>
<evidence type="ECO:0000256" key="5">
    <source>
        <dbReference type="SAM" id="MobiDB-lite"/>
    </source>
</evidence>
<evidence type="ECO:0000256" key="1">
    <source>
        <dbReference type="ARBA" id="ARBA00004604"/>
    </source>
</evidence>
<dbReference type="InterPro" id="IPR003107">
    <property type="entry name" value="HAT"/>
</dbReference>
<dbReference type="Pfam" id="PF23240">
    <property type="entry name" value="HAT_PRP39_N"/>
    <property type="match status" value="1"/>
</dbReference>
<dbReference type="GO" id="GO:0006364">
    <property type="term" value="P:rRNA processing"/>
    <property type="evidence" value="ECO:0007669"/>
    <property type="project" value="UniProtKB-KW"/>
</dbReference>
<evidence type="ECO:0000256" key="4">
    <source>
        <dbReference type="ARBA" id="ARBA00023242"/>
    </source>
</evidence>
<dbReference type="InterPro" id="IPR057301">
    <property type="entry name" value="Rrp5_OB_4th"/>
</dbReference>
<dbReference type="SMART" id="SM00386">
    <property type="entry name" value="HAT"/>
    <property type="match status" value="4"/>
</dbReference>
<comment type="subcellular location">
    <subcellularLocation>
        <location evidence="1">Nucleus</location>
        <location evidence="1">Nucleolus</location>
    </subcellularLocation>
</comment>
<dbReference type="Proteomes" id="UP000054144">
    <property type="component" value="Unassembled WGS sequence"/>
</dbReference>
<dbReference type="PANTHER" id="PTHR23270:SF10">
    <property type="entry name" value="PROTEIN RRP5 HOMOLOG"/>
    <property type="match status" value="1"/>
</dbReference>
<dbReference type="PANTHER" id="PTHR23270">
    <property type="entry name" value="PROGRAMMED CELL DEATH PROTEIN 11 PRE-RRNA PROCESSING PROTEIN RRP5"/>
    <property type="match status" value="1"/>
</dbReference>
<feature type="domain" description="S1 motif" evidence="6">
    <location>
        <begin position="768"/>
        <end position="836"/>
    </location>
</feature>
<dbReference type="InterPro" id="IPR003029">
    <property type="entry name" value="S1_domain"/>
</dbReference>
<evidence type="ECO:0000313" key="7">
    <source>
        <dbReference type="EMBL" id="KIY51212.1"/>
    </source>
</evidence>
<feature type="region of interest" description="Disordered" evidence="5">
    <location>
        <begin position="1116"/>
        <end position="1146"/>
    </location>
</feature>
<dbReference type="InterPro" id="IPR045209">
    <property type="entry name" value="Rrp5"/>
</dbReference>
<evidence type="ECO:0000256" key="3">
    <source>
        <dbReference type="ARBA" id="ARBA00022737"/>
    </source>
</evidence>
<dbReference type="SUPFAM" id="SSF50249">
    <property type="entry name" value="Nucleic acid-binding proteins"/>
    <property type="match status" value="9"/>
</dbReference>
<keyword evidence="3" id="KW-0677">Repeat</keyword>
<dbReference type="Gene3D" id="2.40.50.140">
    <property type="entry name" value="Nucleic acid-binding proteins"/>
    <property type="match status" value="8"/>
</dbReference>
<dbReference type="InterPro" id="IPR012340">
    <property type="entry name" value="NA-bd_OB-fold"/>
</dbReference>
<feature type="domain" description="S1 motif" evidence="6">
    <location>
        <begin position="321"/>
        <end position="388"/>
    </location>
</feature>
<feature type="domain" description="S1 motif" evidence="6">
    <location>
        <begin position="110"/>
        <end position="215"/>
    </location>
</feature>
<dbReference type="SUPFAM" id="SSF48452">
    <property type="entry name" value="TPR-like"/>
    <property type="match status" value="1"/>
</dbReference>
<sequence>MSTKKRGLEDSSSTRVSKKKRTDAAVPHASSLTADEVDFPRGGGTSFTPVEVKAIHAEAQKEAREDVIATAARSKKRKRNAESKSSGVAPANKQDKIRIEHLNYKRLTPGSKIMGRIVSVHPLALVVSLPFQLLGHVPLSNVSSQLTSALEAMDEEDGEEKDSSVPELSELFRPGQYVRALVTEVHQPGTADVLGLGKLRDDVARASRRVELSLIPEKVNAGLSKSDIKAGFALSAAIQSVEDHGYMMDLGLPDMRGFLSFDNMKDKFSSMAHELPVGALLDVMVSKVLDNGRACNVVVDSAVFASSCLTEVTNVSSVLPGTLVQSLVTSVSPTGINVQILGFFDGTIDPLHVPHDVSEKSYKSGKKIKARVLYKFSSSPPRFALALNHHIVKLSSRRTATKEDVETAYPTGRTLESVKIVRVEPERGLIVEVEPGLEGFVHISHVSDDYVPSLSATAAYKIGTSHRARLTGHFLFDGILQLSLKPSVINRRILRVQDVQVGEVLKGTIESLTDKGLFVSIEDALDGIIRPIHFSDVALKHPEKKFKVGATIKCRVLVVDQERNRVGLTAKKSLVDSELPMVSRVEDARVGTITHATVVKATEKHLIVEFYSSLKVVVPAKELRDTNVLESFPVGKVIKIRIVSVDHDSDRIVASVHLSPEPPVPPVTDVEIGDIVNGKVKELHQDNVLVFLVPSGVRALLSINNLANARKLTAAQIRVTVKSGDDLENLVVLSRNPEKGIVIVANKPKEKPALPPKQSLSLDMVEIGQHVVGRVLHQTRFGALLKINSHITGLLHPTDVSDDYDTGTPFPAADSVIKAAVISVDKERKQLLLSTRPSRVNGSAAVPVKDHEIVDFKDLRLGATVRGFVKSVAEHGLFVTVGRRVDARVQIKELFDDFIKDWKPRFKENQVVKGRVLSLDDETKKVELTFRSEAAIARSSKPTTMTAVDLVTGQKIIGVVQKVETYGLFIKIEDTKLTGLCHKSELSDTDGADVMAAMRGFQLGDKVKAVVIAVDKNRISLSLKPSHFDDADFQKSDDEPVEQVSNLDAAIDYSDEDNEAEAIEAEGDADQTEEEEKSVDVDMSADTSAPRAAQPSSAVNSTLTLDVRGGFQWSAGDTESAVSEHWSSDEGDEDDQPAKKRKRRRKGIEYDFTADMQTRTPESTADFERVLLGSPNSSYLWIQYMSFQLQLSEVEKARAIGRRALQTINFREEREKLNVWIALLNIENLYGTDENLDSVFKEAARANDSKTVHIRLASVFEQTQKFEKAEEQYKKTCKKFGQSSKVWTLFAEFCFRRGNDEHARQLLSRSLQSLDKRKHLKTISRFAQLEYKMGDAERGRTVFEGIVNSHPKRFDLWSVYIDMEVGKQNVQHMRNLFDRVLAVKMNSHKARTFFKKWLNLEKRIGDDSGVETVKSKAVTWMQNINADDS</sequence>
<reference evidence="7 8" key="1">
    <citation type="journal article" date="2015" name="Fungal Genet. Biol.">
        <title>Evolution of novel wood decay mechanisms in Agaricales revealed by the genome sequences of Fistulina hepatica and Cylindrobasidium torrendii.</title>
        <authorList>
            <person name="Floudas D."/>
            <person name="Held B.W."/>
            <person name="Riley R."/>
            <person name="Nagy L.G."/>
            <person name="Koehler G."/>
            <person name="Ransdell A.S."/>
            <person name="Younus H."/>
            <person name="Chow J."/>
            <person name="Chiniquy J."/>
            <person name="Lipzen A."/>
            <person name="Tritt A."/>
            <person name="Sun H."/>
            <person name="Haridas S."/>
            <person name="LaButti K."/>
            <person name="Ohm R.A."/>
            <person name="Kues U."/>
            <person name="Blanchette R.A."/>
            <person name="Grigoriev I.V."/>
            <person name="Minto R.E."/>
            <person name="Hibbett D.S."/>
        </authorList>
    </citation>
    <scope>NUCLEOTIDE SEQUENCE [LARGE SCALE GENOMIC DNA]</scope>
    <source>
        <strain evidence="7 8">ATCC 64428</strain>
    </source>
</reference>
<feature type="domain" description="S1 motif" evidence="6">
    <location>
        <begin position="862"/>
        <end position="931"/>
    </location>
</feature>
<dbReference type="CDD" id="cd05693">
    <property type="entry name" value="S1_Rrp5_repeat_hs1_sc1"/>
    <property type="match status" value="1"/>
</dbReference>
<dbReference type="FunFam" id="2.40.50.140:FF:000155">
    <property type="entry name" value="rRNA biogenesis protein RRP5"/>
    <property type="match status" value="1"/>
</dbReference>
<feature type="domain" description="S1 motif" evidence="6">
    <location>
        <begin position="591"/>
        <end position="657"/>
    </location>
</feature>
<keyword evidence="4" id="KW-0539">Nucleus</keyword>
<dbReference type="Pfam" id="PF00575">
    <property type="entry name" value="S1"/>
    <property type="match status" value="2"/>
</dbReference>
<dbReference type="CDD" id="cd05697">
    <property type="entry name" value="S1_Rrp5_repeat_hs5"/>
    <property type="match status" value="1"/>
</dbReference>
<keyword evidence="8" id="KW-1185">Reference proteome</keyword>
<feature type="region of interest" description="Disordered" evidence="5">
    <location>
        <begin position="71"/>
        <end position="94"/>
    </location>
</feature>
<dbReference type="Pfam" id="PF24685">
    <property type="entry name" value="OB_RRP5_4th"/>
    <property type="match status" value="1"/>
</dbReference>
<feature type="region of interest" description="Disordered" evidence="5">
    <location>
        <begin position="1"/>
        <end position="43"/>
    </location>
</feature>
<evidence type="ECO:0000313" key="8">
    <source>
        <dbReference type="Proteomes" id="UP000054144"/>
    </source>
</evidence>
<protein>
    <submittedName>
        <fullName evidence="7">Nucleic acid-binding protein</fullName>
    </submittedName>
</protein>
<name>A0A0D7AI05_9AGAR</name>
<dbReference type="InterPro" id="IPR011990">
    <property type="entry name" value="TPR-like_helical_dom_sf"/>
</dbReference>
<dbReference type="GO" id="GO:0032040">
    <property type="term" value="C:small-subunit processome"/>
    <property type="evidence" value="ECO:0007669"/>
    <property type="project" value="TreeGrafter"/>
</dbReference>
<evidence type="ECO:0000256" key="2">
    <source>
        <dbReference type="ARBA" id="ARBA00022552"/>
    </source>
</evidence>
<evidence type="ECO:0000259" key="6">
    <source>
        <dbReference type="PROSITE" id="PS50126"/>
    </source>
</evidence>
<dbReference type="OrthoDB" id="412781at2759"/>
<dbReference type="InterPro" id="IPR057302">
    <property type="entry name" value="Rrp5_S1"/>
</dbReference>
<dbReference type="EMBL" id="KN881666">
    <property type="protein sequence ID" value="KIY51212.1"/>
    <property type="molecule type" value="Genomic_DNA"/>
</dbReference>
<dbReference type="Gene3D" id="1.25.40.10">
    <property type="entry name" value="Tetratricopeptide repeat domain"/>
    <property type="match status" value="1"/>
</dbReference>
<dbReference type="FunFam" id="1.25.40.10:FF:000727">
    <property type="entry name" value="Chromosome 1, whole genome shotgun sequence"/>
    <property type="match status" value="1"/>
</dbReference>
<feature type="region of interest" description="Disordered" evidence="5">
    <location>
        <begin position="1064"/>
        <end position="1101"/>
    </location>
</feature>
<feature type="domain" description="S1 motif" evidence="6">
    <location>
        <begin position="953"/>
        <end position="1024"/>
    </location>
</feature>
<feature type="domain" description="S1 motif" evidence="6">
    <location>
        <begin position="412"/>
        <end position="485"/>
    </location>
</feature>
<organism evidence="7 8">
    <name type="scientific">Fistulina hepatica ATCC 64428</name>
    <dbReference type="NCBI Taxonomy" id="1128425"/>
    <lineage>
        <taxon>Eukaryota</taxon>
        <taxon>Fungi</taxon>
        <taxon>Dikarya</taxon>
        <taxon>Basidiomycota</taxon>
        <taxon>Agaricomycotina</taxon>
        <taxon>Agaricomycetes</taxon>
        <taxon>Agaricomycetidae</taxon>
        <taxon>Agaricales</taxon>
        <taxon>Fistulinaceae</taxon>
        <taxon>Fistulina</taxon>
    </lineage>
</organism>
<accession>A0A0D7AI05</accession>
<dbReference type="SMART" id="SM00316">
    <property type="entry name" value="S1"/>
    <property type="match status" value="10"/>
</dbReference>
<dbReference type="InterPro" id="IPR048059">
    <property type="entry name" value="Rrp5_S1_rpt_hs1_sc1"/>
</dbReference>
<proteinExistence type="predicted"/>
<feature type="domain" description="S1 motif" evidence="6">
    <location>
        <begin position="231"/>
        <end position="302"/>
    </location>
</feature>